<dbReference type="InterPro" id="IPR013154">
    <property type="entry name" value="ADH-like_N"/>
</dbReference>
<gene>
    <name evidence="4" type="ORF">KHLLAP_LOCUS8382</name>
</gene>
<accession>A0AAI8VMZ6</accession>
<evidence type="ECO:0000313" key="4">
    <source>
        <dbReference type="EMBL" id="CAJ2507914.1"/>
    </source>
</evidence>
<evidence type="ECO:0000259" key="3">
    <source>
        <dbReference type="Pfam" id="PF08240"/>
    </source>
</evidence>
<dbReference type="InterPro" id="IPR047122">
    <property type="entry name" value="Trans-enoyl_RdTase-like"/>
</dbReference>
<dbReference type="Gene3D" id="3.90.180.10">
    <property type="entry name" value="Medium-chain alcohol dehydrogenases, catalytic domain"/>
    <property type="match status" value="1"/>
</dbReference>
<comment type="caution">
    <text evidence="4">The sequence shown here is derived from an EMBL/GenBank/DDBJ whole genome shotgun (WGS) entry which is preliminary data.</text>
</comment>
<feature type="domain" description="Alcohol dehydrogenase-like N-terminal" evidence="3">
    <location>
        <begin position="29"/>
        <end position="119"/>
    </location>
</feature>
<reference evidence="4" key="1">
    <citation type="submission" date="2023-10" db="EMBL/GenBank/DDBJ databases">
        <authorList>
            <person name="Hackl T."/>
        </authorList>
    </citation>
    <scope>NUCLEOTIDE SEQUENCE</scope>
</reference>
<dbReference type="GO" id="GO:0016651">
    <property type="term" value="F:oxidoreductase activity, acting on NAD(P)H"/>
    <property type="evidence" value="ECO:0007669"/>
    <property type="project" value="InterPro"/>
</dbReference>
<sequence>MPTLNEAAFLIDKRGSPLEIRPAHYTAPGPDELVVKNEVVAINPVDAAVQMAGKFMLTWLKYPTILGHDVSGVVVEVGRGGSADQRFKPGDRVVGHAVGTYKRVNKLSEAAYQQYTVLRCSLTSHIPSDLSHERACVLPLGLSTAACGLFMTDHLALRKPKLQSREGLQR</sequence>
<comment type="similarity">
    <text evidence="1">Belongs to the zinc-containing alcohol dehydrogenase family.</text>
</comment>
<dbReference type="PANTHER" id="PTHR45348">
    <property type="entry name" value="HYPOTHETICAL OXIDOREDUCTASE (EUROFUNG)"/>
    <property type="match status" value="1"/>
</dbReference>
<evidence type="ECO:0000256" key="2">
    <source>
        <dbReference type="ARBA" id="ARBA00023002"/>
    </source>
</evidence>
<keyword evidence="5" id="KW-1185">Reference proteome</keyword>
<dbReference type="PANTHER" id="PTHR45348:SF2">
    <property type="entry name" value="ZINC-TYPE ALCOHOL DEHYDROGENASE-LIKE PROTEIN C2E1P3.01"/>
    <property type="match status" value="1"/>
</dbReference>
<proteinExistence type="inferred from homology"/>
<name>A0AAI8VMZ6_9PEZI</name>
<organism evidence="4 5">
    <name type="scientific">Anthostomella pinea</name>
    <dbReference type="NCBI Taxonomy" id="933095"/>
    <lineage>
        <taxon>Eukaryota</taxon>
        <taxon>Fungi</taxon>
        <taxon>Dikarya</taxon>
        <taxon>Ascomycota</taxon>
        <taxon>Pezizomycotina</taxon>
        <taxon>Sordariomycetes</taxon>
        <taxon>Xylariomycetidae</taxon>
        <taxon>Xylariales</taxon>
        <taxon>Xylariaceae</taxon>
        <taxon>Anthostomella</taxon>
    </lineage>
</organism>
<dbReference type="InterPro" id="IPR011032">
    <property type="entry name" value="GroES-like_sf"/>
</dbReference>
<dbReference type="EMBL" id="CAUWAG010000010">
    <property type="protein sequence ID" value="CAJ2507914.1"/>
    <property type="molecule type" value="Genomic_DNA"/>
</dbReference>
<evidence type="ECO:0000313" key="5">
    <source>
        <dbReference type="Proteomes" id="UP001295740"/>
    </source>
</evidence>
<evidence type="ECO:0000256" key="1">
    <source>
        <dbReference type="ARBA" id="ARBA00008072"/>
    </source>
</evidence>
<dbReference type="SUPFAM" id="SSF50129">
    <property type="entry name" value="GroES-like"/>
    <property type="match status" value="1"/>
</dbReference>
<protein>
    <submittedName>
        <fullName evidence="4">Uu.00g091000.m01.CDS01</fullName>
    </submittedName>
</protein>
<keyword evidence="2" id="KW-0560">Oxidoreductase</keyword>
<dbReference type="Proteomes" id="UP001295740">
    <property type="component" value="Unassembled WGS sequence"/>
</dbReference>
<dbReference type="AlphaFoldDB" id="A0AAI8VMZ6"/>
<dbReference type="Pfam" id="PF08240">
    <property type="entry name" value="ADH_N"/>
    <property type="match status" value="1"/>
</dbReference>